<evidence type="ECO:0000256" key="2">
    <source>
        <dbReference type="ARBA" id="ARBA00022692"/>
    </source>
</evidence>
<gene>
    <name evidence="7" type="ORF">ACFFVB_04715</name>
</gene>
<feature type="transmembrane region" description="Helical" evidence="6">
    <location>
        <begin position="187"/>
        <end position="212"/>
    </location>
</feature>
<reference evidence="7 8" key="1">
    <citation type="submission" date="2024-09" db="EMBL/GenBank/DDBJ databases">
        <authorList>
            <person name="Sun Q."/>
            <person name="Mori K."/>
        </authorList>
    </citation>
    <scope>NUCLEOTIDE SEQUENCE [LARGE SCALE GENOMIC DNA]</scope>
    <source>
        <strain evidence="7 8">CECT 8286</strain>
    </source>
</reference>
<evidence type="ECO:0000256" key="6">
    <source>
        <dbReference type="SAM" id="Phobius"/>
    </source>
</evidence>
<dbReference type="InterPro" id="IPR024002">
    <property type="entry name" value="For/NO2_transpt_CS"/>
</dbReference>
<feature type="transmembrane region" description="Helical" evidence="6">
    <location>
        <begin position="155"/>
        <end position="175"/>
    </location>
</feature>
<dbReference type="InterPro" id="IPR000292">
    <property type="entry name" value="For/NO2_transpt"/>
</dbReference>
<evidence type="ECO:0000256" key="5">
    <source>
        <dbReference type="ARBA" id="ARBA00049660"/>
    </source>
</evidence>
<evidence type="ECO:0000256" key="1">
    <source>
        <dbReference type="ARBA" id="ARBA00004141"/>
    </source>
</evidence>
<proteinExistence type="inferred from homology"/>
<feature type="transmembrane region" description="Helical" evidence="6">
    <location>
        <begin position="232"/>
        <end position="256"/>
    </location>
</feature>
<feature type="transmembrane region" description="Helical" evidence="6">
    <location>
        <begin position="112"/>
        <end position="135"/>
    </location>
</feature>
<dbReference type="EMBL" id="JBHMEZ010000003">
    <property type="protein sequence ID" value="MFB9052375.1"/>
    <property type="molecule type" value="Genomic_DNA"/>
</dbReference>
<dbReference type="PROSITE" id="PS01005">
    <property type="entry name" value="FORMATE_NITRITE_TP_1"/>
    <property type="match status" value="1"/>
</dbReference>
<evidence type="ECO:0000256" key="3">
    <source>
        <dbReference type="ARBA" id="ARBA00022989"/>
    </source>
</evidence>
<evidence type="ECO:0000256" key="4">
    <source>
        <dbReference type="ARBA" id="ARBA00023136"/>
    </source>
</evidence>
<keyword evidence="4 6" id="KW-0472">Membrane</keyword>
<comment type="subcellular location">
    <subcellularLocation>
        <location evidence="1">Membrane</location>
        <topology evidence="1">Multi-pass membrane protein</topology>
    </subcellularLocation>
</comment>
<dbReference type="Gene3D" id="1.20.1080.10">
    <property type="entry name" value="Glycerol uptake facilitator protein"/>
    <property type="match status" value="1"/>
</dbReference>
<evidence type="ECO:0000313" key="7">
    <source>
        <dbReference type="EMBL" id="MFB9052375.1"/>
    </source>
</evidence>
<accession>A0ABV5EYW6</accession>
<feature type="transmembrane region" description="Helical" evidence="6">
    <location>
        <begin position="68"/>
        <end position="91"/>
    </location>
</feature>
<name>A0ABV5EYW6_9FLAO</name>
<keyword evidence="2 6" id="KW-0812">Transmembrane</keyword>
<dbReference type="PANTHER" id="PTHR30520:SF6">
    <property type="entry name" value="FORMATE_NITRATE FAMILY TRANSPORTER (EUROFUNG)"/>
    <property type="match status" value="1"/>
</dbReference>
<dbReference type="RefSeq" id="WP_382381562.1">
    <property type="nucleotide sequence ID" value="NZ_JBHMEZ010000003.1"/>
</dbReference>
<dbReference type="Proteomes" id="UP001589605">
    <property type="component" value="Unassembled WGS sequence"/>
</dbReference>
<keyword evidence="3 6" id="KW-1133">Transmembrane helix</keyword>
<dbReference type="PROSITE" id="PS01006">
    <property type="entry name" value="FORMATE_NITRITE_TP_2"/>
    <property type="match status" value="1"/>
</dbReference>
<comment type="caution">
    <text evidence="7">The sequence shown here is derived from an EMBL/GenBank/DDBJ whole genome shotgun (WGS) entry which is preliminary data.</text>
</comment>
<protein>
    <submittedName>
        <fullName evidence="7">Formate/nitrite transporter family protein</fullName>
    </submittedName>
</protein>
<dbReference type="NCBIfam" id="TIGR00790">
    <property type="entry name" value="fnt"/>
    <property type="match status" value="1"/>
</dbReference>
<comment type="similarity">
    <text evidence="5">Belongs to the FNT transporter (TC 1.A.16) family.</text>
</comment>
<feature type="transmembrane region" description="Helical" evidence="6">
    <location>
        <begin position="27"/>
        <end position="48"/>
    </location>
</feature>
<dbReference type="Pfam" id="PF01226">
    <property type="entry name" value="Form_Nir_trans"/>
    <property type="match status" value="1"/>
</dbReference>
<evidence type="ECO:0000313" key="8">
    <source>
        <dbReference type="Proteomes" id="UP001589605"/>
    </source>
</evidence>
<keyword evidence="8" id="KW-1185">Reference proteome</keyword>
<dbReference type="InterPro" id="IPR023271">
    <property type="entry name" value="Aquaporin-like"/>
</dbReference>
<dbReference type="PANTHER" id="PTHR30520">
    <property type="entry name" value="FORMATE TRANSPORTER-RELATED"/>
    <property type="match status" value="1"/>
</dbReference>
<sequence>MNSPKEGIKIINEIALNKEGYTVSKTLILAFLAGAYVAFGGLLAITISGGSPEIIARNPGFAKFLFGAAFPLGLILVVLVGAELFTGNNAYFIPNILSKKQRVITMFKNWGLVYLGNFIGALFIAYVITHLTHLVSKEPYLDMVYSIARGKTSHSFLVTFIKGIGANWLVCLALWQGIAAENSSGKIIAIWLPVMAFVTLGFEHSIANMYFIPLSIFEGSGITWSTFIFKNLIPATLGNIVGGALFVGLPYGYLFGNTGSTPQKIKSKLRQLSRNA</sequence>
<organism evidence="7 8">
    <name type="scientific">Formosa undariae</name>
    <dbReference type="NCBI Taxonomy" id="1325436"/>
    <lineage>
        <taxon>Bacteria</taxon>
        <taxon>Pseudomonadati</taxon>
        <taxon>Bacteroidota</taxon>
        <taxon>Flavobacteriia</taxon>
        <taxon>Flavobacteriales</taxon>
        <taxon>Flavobacteriaceae</taxon>
        <taxon>Formosa</taxon>
    </lineage>
</organism>